<reference evidence="14" key="1">
    <citation type="submission" date="2024-03" db="EMBL/GenBank/DDBJ databases">
        <title>Complete genome sequence of Mycoplasma felifaucium Z921 isolated from the trachea of a cheetah.</title>
        <authorList>
            <person name="Spergser J."/>
        </authorList>
    </citation>
    <scope>NUCLEOTIDE SEQUENCE [LARGE SCALE GENOMIC DNA]</scope>
    <source>
        <strain evidence="14">Z921</strain>
    </source>
</reference>
<name>A0ABZ2RPI4_9BACT</name>
<evidence type="ECO:0000256" key="3">
    <source>
        <dbReference type="ARBA" id="ARBA00022475"/>
    </source>
</evidence>
<gene>
    <name evidence="14" type="ORF">WG617_02855</name>
</gene>
<keyword evidence="3" id="KW-1003">Cell membrane</keyword>
<evidence type="ECO:0000259" key="12">
    <source>
        <dbReference type="PROSITE" id="PS51093"/>
    </source>
</evidence>
<dbReference type="SUPFAM" id="SSF55604">
    <property type="entry name" value="Glucose permease domain IIB"/>
    <property type="match status" value="1"/>
</dbReference>
<evidence type="ECO:0000256" key="9">
    <source>
        <dbReference type="ARBA" id="ARBA00022989"/>
    </source>
</evidence>
<keyword evidence="10" id="KW-0472">Membrane</keyword>
<keyword evidence="7" id="KW-0812">Transmembrane</keyword>
<evidence type="ECO:0000256" key="6">
    <source>
        <dbReference type="ARBA" id="ARBA00022683"/>
    </source>
</evidence>
<feature type="domain" description="PTS EIIA type-1" evidence="12">
    <location>
        <begin position="154"/>
        <end position="260"/>
    </location>
</feature>
<evidence type="ECO:0000259" key="13">
    <source>
        <dbReference type="PROSITE" id="PS51098"/>
    </source>
</evidence>
<accession>A0ABZ2RPI4</accession>
<dbReference type="InterPro" id="IPR001127">
    <property type="entry name" value="PTS_EIIA_1_perm"/>
</dbReference>
<dbReference type="InterPro" id="IPR001996">
    <property type="entry name" value="PTS_IIB_1"/>
</dbReference>
<dbReference type="InterPro" id="IPR036878">
    <property type="entry name" value="Glu_permease_IIB"/>
</dbReference>
<dbReference type="InterPro" id="IPR011055">
    <property type="entry name" value="Dup_hybrid_motif"/>
</dbReference>
<keyword evidence="15" id="KW-1185">Reference proteome</keyword>
<sequence length="288" mass="32179">MSFREWWKKHFCKSKKQEETQKPVFVSERVRKLVDAFGGINNITGFNNCAARLRYDVKNTALVNEKELKALGASEIIMIGKKHVQAKFGPVAEELNLEMKNSVNTLKKEVSDKIIVSTENLLSDSYQEKEEQEDYSIIYSPCHGLRESLSDLSDEAFSLLGSGYAVKLLRETGKIEIHSPISGKIIVAYPTKHAYGISAPNGLEVLVHIGVDTVKMNGLGFTSNVKLNDEVKHGDVLATVDLNKIKEAGVQSDVIIVITDKVNKNKTLKLLQPLEIRESNLPWLKIVD</sequence>
<protein>
    <submittedName>
        <fullName evidence="14">Glucose PTS transporter subunit IIA</fullName>
    </submittedName>
</protein>
<keyword evidence="2" id="KW-0813">Transport</keyword>
<evidence type="ECO:0000256" key="4">
    <source>
        <dbReference type="ARBA" id="ARBA00022597"/>
    </source>
</evidence>
<evidence type="ECO:0000313" key="15">
    <source>
        <dbReference type="Proteomes" id="UP001477443"/>
    </source>
</evidence>
<evidence type="ECO:0000256" key="7">
    <source>
        <dbReference type="ARBA" id="ARBA00022692"/>
    </source>
</evidence>
<dbReference type="Pfam" id="PF00358">
    <property type="entry name" value="PTS_EIIA_1"/>
    <property type="match status" value="1"/>
</dbReference>
<dbReference type="PANTHER" id="PTHR45008">
    <property type="entry name" value="PTS SYSTEM GLUCOSE-SPECIFIC EIIA COMPONENT"/>
    <property type="match status" value="1"/>
</dbReference>
<keyword evidence="5" id="KW-0808">Transferase</keyword>
<dbReference type="Proteomes" id="UP001477443">
    <property type="component" value="Chromosome"/>
</dbReference>
<evidence type="ECO:0000256" key="8">
    <source>
        <dbReference type="ARBA" id="ARBA00022777"/>
    </source>
</evidence>
<evidence type="ECO:0000256" key="1">
    <source>
        <dbReference type="ARBA" id="ARBA00004496"/>
    </source>
</evidence>
<evidence type="ECO:0000256" key="5">
    <source>
        <dbReference type="ARBA" id="ARBA00022679"/>
    </source>
</evidence>
<feature type="active site" description="Phosphocysteine intermediate; for EIIB activity" evidence="11">
    <location>
        <position position="49"/>
    </location>
</feature>
<dbReference type="NCBIfam" id="TIGR00830">
    <property type="entry name" value="PTBA"/>
    <property type="match status" value="1"/>
</dbReference>
<evidence type="ECO:0000256" key="10">
    <source>
        <dbReference type="ARBA" id="ARBA00023136"/>
    </source>
</evidence>
<keyword evidence="8" id="KW-0418">Kinase</keyword>
<keyword evidence="6" id="KW-0598">Phosphotransferase system</keyword>
<organism evidence="14 15">
    <name type="scientific">Mycoplasmopsis felifaucium</name>
    <dbReference type="NCBI Taxonomy" id="35768"/>
    <lineage>
        <taxon>Bacteria</taxon>
        <taxon>Bacillati</taxon>
        <taxon>Mycoplasmatota</taxon>
        <taxon>Mycoplasmoidales</taxon>
        <taxon>Metamycoplasmataceae</taxon>
        <taxon>Mycoplasmopsis</taxon>
    </lineage>
</organism>
<keyword evidence="9" id="KW-1133">Transmembrane helix</keyword>
<dbReference type="PROSITE" id="PS51093">
    <property type="entry name" value="PTS_EIIA_TYPE_1"/>
    <property type="match status" value="1"/>
</dbReference>
<dbReference type="InterPro" id="IPR018113">
    <property type="entry name" value="PTrfase_EIIB_Cys"/>
</dbReference>
<dbReference type="InterPro" id="IPR050890">
    <property type="entry name" value="PTS_EIIA_component"/>
</dbReference>
<dbReference type="EMBL" id="CP148067">
    <property type="protein sequence ID" value="WXL28936.1"/>
    <property type="molecule type" value="Genomic_DNA"/>
</dbReference>
<proteinExistence type="predicted"/>
<dbReference type="SUPFAM" id="SSF51261">
    <property type="entry name" value="Duplicated hybrid motif"/>
    <property type="match status" value="1"/>
</dbReference>
<dbReference type="PANTHER" id="PTHR45008:SF1">
    <property type="entry name" value="PTS SYSTEM GLUCOSE-SPECIFIC EIIA COMPONENT"/>
    <property type="match status" value="1"/>
</dbReference>
<dbReference type="PROSITE" id="PS51098">
    <property type="entry name" value="PTS_EIIB_TYPE_1"/>
    <property type="match status" value="1"/>
</dbReference>
<evidence type="ECO:0000256" key="2">
    <source>
        <dbReference type="ARBA" id="ARBA00022448"/>
    </source>
</evidence>
<comment type="subcellular location">
    <subcellularLocation>
        <location evidence="1">Cytoplasm</location>
    </subcellularLocation>
</comment>
<dbReference type="Pfam" id="PF00367">
    <property type="entry name" value="PTS_EIIB"/>
    <property type="match status" value="1"/>
</dbReference>
<evidence type="ECO:0000313" key="14">
    <source>
        <dbReference type="EMBL" id="WXL28936.1"/>
    </source>
</evidence>
<evidence type="ECO:0000256" key="11">
    <source>
        <dbReference type="PROSITE-ProRule" id="PRU00421"/>
    </source>
</evidence>
<dbReference type="RefSeq" id="WP_338822499.1">
    <property type="nucleotide sequence ID" value="NZ_CP148067.1"/>
</dbReference>
<keyword evidence="4" id="KW-0762">Sugar transport</keyword>
<dbReference type="Gene3D" id="2.70.70.10">
    <property type="entry name" value="Glucose Permease (Domain IIA)"/>
    <property type="match status" value="1"/>
</dbReference>
<feature type="domain" description="PTS EIIB type-1" evidence="13">
    <location>
        <begin position="27"/>
        <end position="109"/>
    </location>
</feature>
<dbReference type="Gene3D" id="3.30.1360.60">
    <property type="entry name" value="Glucose permease domain IIB"/>
    <property type="match status" value="1"/>
</dbReference>
<dbReference type="PROSITE" id="PS00371">
    <property type="entry name" value="PTS_EIIA_TYPE_1_HIS"/>
    <property type="match status" value="1"/>
</dbReference>